<dbReference type="PROSITE" id="PS51257">
    <property type="entry name" value="PROKAR_LIPOPROTEIN"/>
    <property type="match status" value="1"/>
</dbReference>
<organism evidence="1">
    <name type="scientific">Myoviridae sp. ct0QB11</name>
    <dbReference type="NCBI Taxonomy" id="2825012"/>
    <lineage>
        <taxon>Viruses</taxon>
        <taxon>Duplodnaviria</taxon>
        <taxon>Heunggongvirae</taxon>
        <taxon>Uroviricota</taxon>
        <taxon>Caudoviricetes</taxon>
    </lineage>
</organism>
<sequence length="86" mass="9247">MKTAGKIVKFAAVCAAAIMLCGCAGTEPRIIARTQYQDVDKPVRCDVDLPPKPSFDKTNPSTAGKVAAYHEEVERLLLLCAGKEPQ</sequence>
<dbReference type="EMBL" id="BK015584">
    <property type="protein sequence ID" value="DAE14523.1"/>
    <property type="molecule type" value="Genomic_DNA"/>
</dbReference>
<accession>A0A8S5Q6V1</accession>
<reference evidence="1" key="1">
    <citation type="journal article" date="2021" name="Proc. Natl. Acad. Sci. U.S.A.">
        <title>A Catalog of Tens of Thousands of Viruses from Human Metagenomes Reveals Hidden Associations with Chronic Diseases.</title>
        <authorList>
            <person name="Tisza M.J."/>
            <person name="Buck C.B."/>
        </authorList>
    </citation>
    <scope>NUCLEOTIDE SEQUENCE</scope>
    <source>
        <strain evidence="1">Ct0QB11</strain>
    </source>
</reference>
<name>A0A8S5Q6V1_9CAUD</name>
<protein>
    <recommendedName>
        <fullName evidence="2">Lipoprotein</fullName>
    </recommendedName>
</protein>
<evidence type="ECO:0000313" key="1">
    <source>
        <dbReference type="EMBL" id="DAE14523.1"/>
    </source>
</evidence>
<proteinExistence type="predicted"/>
<evidence type="ECO:0008006" key="2">
    <source>
        <dbReference type="Google" id="ProtNLM"/>
    </source>
</evidence>